<dbReference type="RefSeq" id="XP_060332262.1">
    <property type="nucleotide sequence ID" value="XM_060481411.1"/>
</dbReference>
<reference evidence="1" key="1">
    <citation type="submission" date="2023-06" db="EMBL/GenBank/DDBJ databases">
        <authorList>
            <consortium name="Lawrence Berkeley National Laboratory"/>
            <person name="Ahrendt S."/>
            <person name="Sahu N."/>
            <person name="Indic B."/>
            <person name="Wong-Bajracharya J."/>
            <person name="Merenyi Z."/>
            <person name="Ke H.-M."/>
            <person name="Monk M."/>
            <person name="Kocsube S."/>
            <person name="Drula E."/>
            <person name="Lipzen A."/>
            <person name="Balint B."/>
            <person name="Henrissat B."/>
            <person name="Andreopoulos B."/>
            <person name="Martin F.M."/>
            <person name="Harder C.B."/>
            <person name="Rigling D."/>
            <person name="Ford K.L."/>
            <person name="Foster G.D."/>
            <person name="Pangilinan J."/>
            <person name="Papanicolaou A."/>
            <person name="Barry K."/>
            <person name="LaButti K."/>
            <person name="Viragh M."/>
            <person name="Koriabine M."/>
            <person name="Yan M."/>
            <person name="Riley R."/>
            <person name="Champramary S."/>
            <person name="Plett K.L."/>
            <person name="Tsai I.J."/>
            <person name="Slot J."/>
            <person name="Sipos G."/>
            <person name="Plett J."/>
            <person name="Nagy L.G."/>
            <person name="Grigoriev I.V."/>
        </authorList>
    </citation>
    <scope>NUCLEOTIDE SEQUENCE</scope>
    <source>
        <strain evidence="1">CCBAS 213</strain>
    </source>
</reference>
<organism evidence="1 2">
    <name type="scientific">Armillaria tabescens</name>
    <name type="common">Ringless honey mushroom</name>
    <name type="synonym">Agaricus tabescens</name>
    <dbReference type="NCBI Taxonomy" id="1929756"/>
    <lineage>
        <taxon>Eukaryota</taxon>
        <taxon>Fungi</taxon>
        <taxon>Dikarya</taxon>
        <taxon>Basidiomycota</taxon>
        <taxon>Agaricomycotina</taxon>
        <taxon>Agaricomycetes</taxon>
        <taxon>Agaricomycetidae</taxon>
        <taxon>Agaricales</taxon>
        <taxon>Marasmiineae</taxon>
        <taxon>Physalacriaceae</taxon>
        <taxon>Desarmillaria</taxon>
    </lineage>
</organism>
<dbReference type="GeneID" id="85364959"/>
<dbReference type="EMBL" id="JAUEPS010000013">
    <property type="protein sequence ID" value="KAK0460136.1"/>
    <property type="molecule type" value="Genomic_DNA"/>
</dbReference>
<evidence type="ECO:0000313" key="1">
    <source>
        <dbReference type="EMBL" id="KAK0460136.1"/>
    </source>
</evidence>
<comment type="caution">
    <text evidence="1">The sequence shown here is derived from an EMBL/GenBank/DDBJ whole genome shotgun (WGS) entry which is preliminary data.</text>
</comment>
<sequence>MVGSSSATDVYYPGSPSYIADNKHYSSSSQPSKCTLEPRSVEDARQRRRLVYVSTRHESRIFLSDRCQDRYDMLRRGHVRLYDTDGDGPGWGRAKGIFQGGGDNYCIIPRFTLRTFPQGTIWVCPPLEYQ</sequence>
<gene>
    <name evidence="1" type="ORF">EV420DRAFT_253394</name>
</gene>
<proteinExistence type="predicted"/>
<protein>
    <submittedName>
        <fullName evidence="1">Uncharacterized protein</fullName>
    </submittedName>
</protein>
<keyword evidence="2" id="KW-1185">Reference proteome</keyword>
<accession>A0AA39KHM5</accession>
<dbReference type="AlphaFoldDB" id="A0AA39KHM5"/>
<dbReference type="Proteomes" id="UP001175211">
    <property type="component" value="Unassembled WGS sequence"/>
</dbReference>
<evidence type="ECO:0000313" key="2">
    <source>
        <dbReference type="Proteomes" id="UP001175211"/>
    </source>
</evidence>
<name>A0AA39KHM5_ARMTA</name>